<keyword evidence="4" id="KW-1185">Reference proteome</keyword>
<comment type="caution">
    <text evidence="3">The sequence shown here is derived from an EMBL/GenBank/DDBJ whole genome shotgun (WGS) entry which is preliminary data.</text>
</comment>
<dbReference type="EMBL" id="CAJGYO010000010">
    <property type="protein sequence ID" value="CAD6256582.1"/>
    <property type="molecule type" value="Genomic_DNA"/>
</dbReference>
<dbReference type="Proteomes" id="UP000604825">
    <property type="component" value="Unassembled WGS sequence"/>
</dbReference>
<evidence type="ECO:0000256" key="2">
    <source>
        <dbReference type="SAM" id="SignalP"/>
    </source>
</evidence>
<dbReference type="AlphaFoldDB" id="A0A811QKD0"/>
<proteinExistence type="predicted"/>
<evidence type="ECO:0008006" key="5">
    <source>
        <dbReference type="Google" id="ProtNLM"/>
    </source>
</evidence>
<evidence type="ECO:0000256" key="1">
    <source>
        <dbReference type="SAM" id="MobiDB-lite"/>
    </source>
</evidence>
<organism evidence="3 4">
    <name type="scientific">Miscanthus lutarioriparius</name>
    <dbReference type="NCBI Taxonomy" id="422564"/>
    <lineage>
        <taxon>Eukaryota</taxon>
        <taxon>Viridiplantae</taxon>
        <taxon>Streptophyta</taxon>
        <taxon>Embryophyta</taxon>
        <taxon>Tracheophyta</taxon>
        <taxon>Spermatophyta</taxon>
        <taxon>Magnoliopsida</taxon>
        <taxon>Liliopsida</taxon>
        <taxon>Poales</taxon>
        <taxon>Poaceae</taxon>
        <taxon>PACMAD clade</taxon>
        <taxon>Panicoideae</taxon>
        <taxon>Andropogonodae</taxon>
        <taxon>Andropogoneae</taxon>
        <taxon>Saccharinae</taxon>
        <taxon>Miscanthus</taxon>
    </lineage>
</organism>
<sequence>MGVLRTLVLLAIVFLEVGETAVAMAATGSFLQIDEVSTSIKPFCSPVFLPSPLHGCVGCMVLLPFISSQGGSTVTNSIINTGVFDPRREDEEDLTPSSVLGSSAVSLRRCHARRGHEAYGGSEFGEKLPKDGDDYDLAAD</sequence>
<protein>
    <recommendedName>
        <fullName evidence="5">Secreted protein</fullName>
    </recommendedName>
</protein>
<name>A0A811QKD0_9POAL</name>
<evidence type="ECO:0000313" key="4">
    <source>
        <dbReference type="Proteomes" id="UP000604825"/>
    </source>
</evidence>
<feature type="chain" id="PRO_5032501581" description="Secreted protein" evidence="2">
    <location>
        <begin position="26"/>
        <end position="140"/>
    </location>
</feature>
<accession>A0A811QKD0</accession>
<feature type="region of interest" description="Disordered" evidence="1">
    <location>
        <begin position="116"/>
        <end position="140"/>
    </location>
</feature>
<gene>
    <name evidence="3" type="ORF">NCGR_LOCUS40086</name>
</gene>
<keyword evidence="2" id="KW-0732">Signal</keyword>
<feature type="signal peptide" evidence="2">
    <location>
        <begin position="1"/>
        <end position="25"/>
    </location>
</feature>
<evidence type="ECO:0000313" key="3">
    <source>
        <dbReference type="EMBL" id="CAD6256582.1"/>
    </source>
</evidence>
<reference evidence="3" key="1">
    <citation type="submission" date="2020-10" db="EMBL/GenBank/DDBJ databases">
        <authorList>
            <person name="Han B."/>
            <person name="Lu T."/>
            <person name="Zhao Q."/>
            <person name="Huang X."/>
            <person name="Zhao Y."/>
        </authorList>
    </citation>
    <scope>NUCLEOTIDE SEQUENCE</scope>
</reference>